<accession>A0A1C3MX28</accession>
<reference evidence="9" key="1">
    <citation type="submission" date="2016-06" db="EMBL/GenBank/DDBJ databases">
        <authorList>
            <person name="Varghese N."/>
        </authorList>
    </citation>
    <scope>NUCLEOTIDE SEQUENCE [LARGE SCALE GENOMIC DNA]</scope>
    <source>
        <strain evidence="9">DSM 45344</strain>
    </source>
</reference>
<dbReference type="CDD" id="cd17535">
    <property type="entry name" value="REC_NarL-like"/>
    <property type="match status" value="1"/>
</dbReference>
<dbReference type="SUPFAM" id="SSF52172">
    <property type="entry name" value="CheY-like"/>
    <property type="match status" value="1"/>
</dbReference>
<evidence type="ECO:0000256" key="1">
    <source>
        <dbReference type="ARBA" id="ARBA00022553"/>
    </source>
</evidence>
<dbReference type="InterPro" id="IPR001789">
    <property type="entry name" value="Sig_transdc_resp-reg_receiver"/>
</dbReference>
<dbReference type="Gene3D" id="3.40.50.2300">
    <property type="match status" value="1"/>
</dbReference>
<dbReference type="SMART" id="SM00448">
    <property type="entry name" value="REC"/>
    <property type="match status" value="1"/>
</dbReference>
<dbReference type="GO" id="GO:0000160">
    <property type="term" value="P:phosphorelay signal transduction system"/>
    <property type="evidence" value="ECO:0007669"/>
    <property type="project" value="InterPro"/>
</dbReference>
<dbReference type="SMART" id="SM00421">
    <property type="entry name" value="HTH_LUXR"/>
    <property type="match status" value="1"/>
</dbReference>
<evidence type="ECO:0000256" key="2">
    <source>
        <dbReference type="ARBA" id="ARBA00023015"/>
    </source>
</evidence>
<dbReference type="SUPFAM" id="SSF46894">
    <property type="entry name" value="C-terminal effector domain of the bipartite response regulators"/>
    <property type="match status" value="1"/>
</dbReference>
<evidence type="ECO:0000256" key="5">
    <source>
        <dbReference type="PROSITE-ProRule" id="PRU00169"/>
    </source>
</evidence>
<feature type="domain" description="Response regulatory" evidence="7">
    <location>
        <begin position="7"/>
        <end position="124"/>
    </location>
</feature>
<keyword evidence="4" id="KW-0804">Transcription</keyword>
<organism evidence="8 9">
    <name type="scientific">Micromonospora krabiensis</name>
    <dbReference type="NCBI Taxonomy" id="307121"/>
    <lineage>
        <taxon>Bacteria</taxon>
        <taxon>Bacillati</taxon>
        <taxon>Actinomycetota</taxon>
        <taxon>Actinomycetes</taxon>
        <taxon>Micromonosporales</taxon>
        <taxon>Micromonosporaceae</taxon>
        <taxon>Micromonospora</taxon>
    </lineage>
</organism>
<feature type="modified residue" description="4-aspartylphosphate" evidence="5">
    <location>
        <position position="57"/>
    </location>
</feature>
<dbReference type="PRINTS" id="PR00038">
    <property type="entry name" value="HTHLUXR"/>
</dbReference>
<evidence type="ECO:0000256" key="3">
    <source>
        <dbReference type="ARBA" id="ARBA00023125"/>
    </source>
</evidence>
<proteinExistence type="predicted"/>
<keyword evidence="2" id="KW-0805">Transcription regulation</keyword>
<dbReference type="Pfam" id="PF00196">
    <property type="entry name" value="GerE"/>
    <property type="match status" value="1"/>
</dbReference>
<dbReference type="AlphaFoldDB" id="A0A1C3MX28"/>
<sequence length="223" mass="24168">MTSQVITVLIADDHELVRSGLRVVLDEPDLTVVAEAATGTEAVRLTREHRPDLVLMDIRMPKLDGLEATRRILGDPVTAGVRVVVLTTYDLDEYVFRALRLGASGFALKDFEPAQLVDGLRAVARGDGMLAPAVTRRLISVFARSPAPDSGRLELARLTTREREVLDLVVAGRDNTDIADALRISPATARTHVSRLLSKVGARDRANLVIMAYESGLVVPGTP</sequence>
<dbReference type="EMBL" id="LT598496">
    <property type="protein sequence ID" value="SBV24878.1"/>
    <property type="molecule type" value="Genomic_DNA"/>
</dbReference>
<evidence type="ECO:0000259" key="7">
    <source>
        <dbReference type="PROSITE" id="PS50110"/>
    </source>
</evidence>
<protein>
    <submittedName>
        <fullName evidence="8">Two component transcriptional regulator, LuxR family</fullName>
    </submittedName>
</protein>
<evidence type="ECO:0000259" key="6">
    <source>
        <dbReference type="PROSITE" id="PS50043"/>
    </source>
</evidence>
<dbReference type="InterPro" id="IPR058245">
    <property type="entry name" value="NreC/VraR/RcsB-like_REC"/>
</dbReference>
<feature type="domain" description="HTH luxR-type" evidence="6">
    <location>
        <begin position="151"/>
        <end position="216"/>
    </location>
</feature>
<gene>
    <name evidence="8" type="ORF">GA0070620_0343</name>
</gene>
<evidence type="ECO:0000256" key="4">
    <source>
        <dbReference type="ARBA" id="ARBA00023163"/>
    </source>
</evidence>
<dbReference type="InterPro" id="IPR039420">
    <property type="entry name" value="WalR-like"/>
</dbReference>
<evidence type="ECO:0000313" key="9">
    <source>
        <dbReference type="Proteomes" id="UP000199393"/>
    </source>
</evidence>
<dbReference type="PANTHER" id="PTHR43214">
    <property type="entry name" value="TWO-COMPONENT RESPONSE REGULATOR"/>
    <property type="match status" value="1"/>
</dbReference>
<dbReference type="PROSITE" id="PS50110">
    <property type="entry name" value="RESPONSE_REGULATORY"/>
    <property type="match status" value="1"/>
</dbReference>
<dbReference type="Proteomes" id="UP000199393">
    <property type="component" value="Chromosome I"/>
</dbReference>
<keyword evidence="9" id="KW-1185">Reference proteome</keyword>
<dbReference type="PROSITE" id="PS50043">
    <property type="entry name" value="HTH_LUXR_2"/>
    <property type="match status" value="1"/>
</dbReference>
<dbReference type="PATRIC" id="fig|307121.4.peg.348"/>
<dbReference type="PANTHER" id="PTHR43214:SF24">
    <property type="entry name" value="TRANSCRIPTIONAL REGULATORY PROTEIN NARL-RELATED"/>
    <property type="match status" value="1"/>
</dbReference>
<dbReference type="Pfam" id="PF00072">
    <property type="entry name" value="Response_reg"/>
    <property type="match status" value="1"/>
</dbReference>
<dbReference type="STRING" id="307121.GA0070620_0343"/>
<dbReference type="CDD" id="cd06170">
    <property type="entry name" value="LuxR_C_like"/>
    <property type="match status" value="1"/>
</dbReference>
<name>A0A1C3MX28_9ACTN</name>
<keyword evidence="3" id="KW-0238">DNA-binding</keyword>
<dbReference type="InterPro" id="IPR016032">
    <property type="entry name" value="Sig_transdc_resp-reg_C-effctor"/>
</dbReference>
<dbReference type="InterPro" id="IPR000792">
    <property type="entry name" value="Tscrpt_reg_LuxR_C"/>
</dbReference>
<dbReference type="GO" id="GO:0003677">
    <property type="term" value="F:DNA binding"/>
    <property type="evidence" value="ECO:0007669"/>
    <property type="project" value="UniProtKB-KW"/>
</dbReference>
<evidence type="ECO:0000313" key="8">
    <source>
        <dbReference type="EMBL" id="SBV24878.1"/>
    </source>
</evidence>
<keyword evidence="1 5" id="KW-0597">Phosphoprotein</keyword>
<dbReference type="InterPro" id="IPR011006">
    <property type="entry name" value="CheY-like_superfamily"/>
</dbReference>
<dbReference type="RefSeq" id="WP_231922147.1">
    <property type="nucleotide sequence ID" value="NZ_JBHRWG010000002.1"/>
</dbReference>
<dbReference type="GO" id="GO:0006355">
    <property type="term" value="P:regulation of DNA-templated transcription"/>
    <property type="evidence" value="ECO:0007669"/>
    <property type="project" value="InterPro"/>
</dbReference>